<name>A0ABV1EQU5_9FIRM</name>
<proteinExistence type="predicted"/>
<dbReference type="InterPro" id="IPR010766">
    <property type="entry name" value="DRTGG"/>
</dbReference>
<dbReference type="SUPFAM" id="SSF75138">
    <property type="entry name" value="HprK N-terminal domain-like"/>
    <property type="match status" value="1"/>
</dbReference>
<evidence type="ECO:0000313" key="2">
    <source>
        <dbReference type="EMBL" id="MEQ2456965.1"/>
    </source>
</evidence>
<organism evidence="2 3">
    <name type="scientific">Flavonifractor hominis</name>
    <dbReference type="NCBI Taxonomy" id="3133178"/>
    <lineage>
        <taxon>Bacteria</taxon>
        <taxon>Bacillati</taxon>
        <taxon>Bacillota</taxon>
        <taxon>Clostridia</taxon>
        <taxon>Eubacteriales</taxon>
        <taxon>Oscillospiraceae</taxon>
        <taxon>Flavonifractor</taxon>
    </lineage>
</organism>
<keyword evidence="3" id="KW-1185">Reference proteome</keyword>
<dbReference type="RefSeq" id="WP_349140720.1">
    <property type="nucleotide sequence ID" value="NZ_JBBMFT010000006.1"/>
</dbReference>
<sequence>MTVQQLCPLLSLQVFHLAEPERPVTGGYAGDLLSWVLSRAGQDHAWLTIMSNQNVAAVALMADVSCVILTEDVLPDPDLLRRAREKGVNLLGTAQDTFSAAGRLGQILSGGT</sequence>
<dbReference type="EMBL" id="JBBMFT010000006">
    <property type="protein sequence ID" value="MEQ2456965.1"/>
    <property type="molecule type" value="Genomic_DNA"/>
</dbReference>
<dbReference type="Gene3D" id="3.40.1390.20">
    <property type="entry name" value="HprK N-terminal domain-like"/>
    <property type="match status" value="1"/>
</dbReference>
<feature type="domain" description="DRTGG" evidence="1">
    <location>
        <begin position="51"/>
        <end position="106"/>
    </location>
</feature>
<protein>
    <submittedName>
        <fullName evidence="2">DRTGG domain-containing protein</fullName>
    </submittedName>
</protein>
<evidence type="ECO:0000259" key="1">
    <source>
        <dbReference type="Pfam" id="PF07085"/>
    </source>
</evidence>
<dbReference type="InterPro" id="IPR028979">
    <property type="entry name" value="Ser_kin/Pase_Hpr-like_N_sf"/>
</dbReference>
<reference evidence="2 3" key="1">
    <citation type="submission" date="2024-03" db="EMBL/GenBank/DDBJ databases">
        <title>Human intestinal bacterial collection.</title>
        <authorList>
            <person name="Pauvert C."/>
            <person name="Hitch T.C.A."/>
            <person name="Clavel T."/>
        </authorList>
    </citation>
    <scope>NUCLEOTIDE SEQUENCE [LARGE SCALE GENOMIC DNA]</scope>
    <source>
        <strain evidence="2 3">CLA-AP-H34</strain>
    </source>
</reference>
<dbReference type="Pfam" id="PF07085">
    <property type="entry name" value="DRTGG"/>
    <property type="match status" value="1"/>
</dbReference>
<evidence type="ECO:0000313" key="3">
    <source>
        <dbReference type="Proteomes" id="UP001440599"/>
    </source>
</evidence>
<gene>
    <name evidence="2" type="ORF">WMO45_10550</name>
</gene>
<comment type="caution">
    <text evidence="2">The sequence shown here is derived from an EMBL/GenBank/DDBJ whole genome shotgun (WGS) entry which is preliminary data.</text>
</comment>
<accession>A0ABV1EQU5</accession>
<dbReference type="Proteomes" id="UP001440599">
    <property type="component" value="Unassembled WGS sequence"/>
</dbReference>